<feature type="transmembrane region" description="Helical" evidence="7">
    <location>
        <begin position="465"/>
        <end position="483"/>
    </location>
</feature>
<evidence type="ECO:0000256" key="7">
    <source>
        <dbReference type="RuleBase" id="RU910716"/>
    </source>
</evidence>
<dbReference type="AlphaFoldDB" id="A0ABD0LC36"/>
<evidence type="ECO:0000256" key="2">
    <source>
        <dbReference type="ARBA" id="ARBA00008789"/>
    </source>
</evidence>
<dbReference type="Proteomes" id="UP001519460">
    <property type="component" value="Unassembled WGS sequence"/>
</dbReference>
<comment type="similarity">
    <text evidence="2 7">Belongs to the XK family.</text>
</comment>
<evidence type="ECO:0000256" key="5">
    <source>
        <dbReference type="ARBA" id="ARBA00022989"/>
    </source>
</evidence>
<evidence type="ECO:0000259" key="8">
    <source>
        <dbReference type="PROSITE" id="PS51934"/>
    </source>
</evidence>
<evidence type="ECO:0000256" key="4">
    <source>
        <dbReference type="ARBA" id="ARBA00022692"/>
    </source>
</evidence>
<accession>A0ABD0LC36</accession>
<dbReference type="InterPro" id="IPR018629">
    <property type="entry name" value="XK-rel"/>
</dbReference>
<feature type="domain" description="LRAT" evidence="8">
    <location>
        <begin position="20"/>
        <end position="144"/>
    </location>
</feature>
<keyword evidence="3" id="KW-1003">Cell membrane</keyword>
<feature type="transmembrane region" description="Helical" evidence="7">
    <location>
        <begin position="246"/>
        <end position="268"/>
    </location>
</feature>
<feature type="transmembrane region" description="Helical" evidence="7">
    <location>
        <begin position="561"/>
        <end position="586"/>
    </location>
</feature>
<keyword evidence="6 7" id="KW-0472">Membrane</keyword>
<dbReference type="PANTHER" id="PTHR16024">
    <property type="entry name" value="XK-RELATED PROTEIN"/>
    <property type="match status" value="1"/>
</dbReference>
<feature type="transmembrane region" description="Helical" evidence="7">
    <location>
        <begin position="504"/>
        <end position="522"/>
    </location>
</feature>
<dbReference type="PROSITE" id="PS51934">
    <property type="entry name" value="LRAT"/>
    <property type="match status" value="1"/>
</dbReference>
<dbReference type="EMBL" id="JACVVK020000062">
    <property type="protein sequence ID" value="KAK7496988.1"/>
    <property type="molecule type" value="Genomic_DNA"/>
</dbReference>
<dbReference type="Pfam" id="PF04970">
    <property type="entry name" value="LRAT"/>
    <property type="match status" value="1"/>
</dbReference>
<organism evidence="9 10">
    <name type="scientific">Batillaria attramentaria</name>
    <dbReference type="NCBI Taxonomy" id="370345"/>
    <lineage>
        <taxon>Eukaryota</taxon>
        <taxon>Metazoa</taxon>
        <taxon>Spiralia</taxon>
        <taxon>Lophotrochozoa</taxon>
        <taxon>Mollusca</taxon>
        <taxon>Gastropoda</taxon>
        <taxon>Caenogastropoda</taxon>
        <taxon>Sorbeoconcha</taxon>
        <taxon>Cerithioidea</taxon>
        <taxon>Batillariidae</taxon>
        <taxon>Batillaria</taxon>
    </lineage>
</organism>
<dbReference type="InterPro" id="IPR007053">
    <property type="entry name" value="LRAT_dom"/>
</dbReference>
<reference evidence="9 10" key="1">
    <citation type="journal article" date="2023" name="Sci. Data">
        <title>Genome assembly of the Korean intertidal mud-creeper Batillaria attramentaria.</title>
        <authorList>
            <person name="Patra A.K."/>
            <person name="Ho P.T."/>
            <person name="Jun S."/>
            <person name="Lee S.J."/>
            <person name="Kim Y."/>
            <person name="Won Y.J."/>
        </authorList>
    </citation>
    <scope>NUCLEOTIDE SEQUENCE [LARGE SCALE GENOMIC DNA]</scope>
    <source>
        <strain evidence="9">Wonlab-2016</strain>
    </source>
</reference>
<dbReference type="Gene3D" id="3.90.1720.10">
    <property type="entry name" value="endopeptidase domain like (from Nostoc punctiforme)"/>
    <property type="match status" value="1"/>
</dbReference>
<comment type="subcellular location">
    <subcellularLocation>
        <location evidence="1">Cell membrane</location>
        <topology evidence="1">Multi-pass membrane protein</topology>
    </subcellularLocation>
    <subcellularLocation>
        <location evidence="7">Membrane</location>
        <topology evidence="7">Multi-pass membrane protein</topology>
    </subcellularLocation>
</comment>
<protein>
    <recommendedName>
        <fullName evidence="7">XK-related protein</fullName>
    </recommendedName>
</protein>
<comment type="caution">
    <text evidence="9">The sequence shown here is derived from an EMBL/GenBank/DDBJ whole genome shotgun (WGS) entry which is preliminary data.</text>
</comment>
<sequence>MGIHSENKMVLGELREGDLVEFECQPLASHWAVYVGNGVVVHLTGDPADEVKGPDTGDVLFTSGSQRFRKASIRKTDFFEAACGRKAVCNNIRDNDDDIQIYPSAVIVSRAETKISENIRHAEWTNTCKCFALWCRYGEAVAEPSGSPPRSPPTDVSVSRTSLCIGRSSNLPAEVSTVVFSFDFTSCRRMSGNPEPLIQSEEDERYYSFTFLDLGLCILSIVLYVADVGTDVHLAVTYFLDGHWKWGGLTAAVIVVNYVIVSVTAFLIYWHNVLPKRWRVLRTVFLILPLAPVMMMVEYIHEGLKMRRERQERNPPAENGESQCCLGKNLSCSGNSTCCSETPTVCSDDLEEPYRKAALYKAFLSLLESFFEAAPQLCLQLYIVFRTKPTDDIVGVTLRAFVITTSLASRALSAASYYKSDRIKRTKGKSSKLPMYGLVLYCTWRLFETGARVLCISLFASTFRGWVFCVLGVHFAACVLWNGCLTYNRETNENPETSTCMKSFYGVLIGFVVGLATIFCFFDPFHTPDSRYRYAVWYAVFYAENLLMFCLWLWKTPDTEAWFFLPAIVTVLACSLLHVLLLLLFYTRLCHPSTEVRSPDIITQRAESWIMYTMPYHKRTTSCQRFAEWCRYHDTEADEDAISTADGRMVAVPVVPESPPTSSAAFWQRAKDVCWSGTGFIQMKVQIGPAIGDSILGIIKDPKPPNQ</sequence>
<keyword evidence="10" id="KW-1185">Reference proteome</keyword>
<keyword evidence="5 7" id="KW-1133">Transmembrane helix</keyword>
<evidence type="ECO:0000256" key="6">
    <source>
        <dbReference type="ARBA" id="ARBA00023136"/>
    </source>
</evidence>
<evidence type="ECO:0000313" key="9">
    <source>
        <dbReference type="EMBL" id="KAK7496988.1"/>
    </source>
</evidence>
<dbReference type="InterPro" id="IPR050895">
    <property type="entry name" value="XK-related_scramblase"/>
</dbReference>
<proteinExistence type="inferred from homology"/>
<feature type="transmembrane region" description="Helical" evidence="7">
    <location>
        <begin position="206"/>
        <end position="226"/>
    </location>
</feature>
<feature type="transmembrane region" description="Helical" evidence="7">
    <location>
        <begin position="534"/>
        <end position="554"/>
    </location>
</feature>
<dbReference type="Pfam" id="PF09815">
    <property type="entry name" value="XK-related"/>
    <property type="match status" value="1"/>
</dbReference>
<evidence type="ECO:0000256" key="1">
    <source>
        <dbReference type="ARBA" id="ARBA00004651"/>
    </source>
</evidence>
<evidence type="ECO:0000313" key="10">
    <source>
        <dbReference type="Proteomes" id="UP001519460"/>
    </source>
</evidence>
<evidence type="ECO:0000256" key="3">
    <source>
        <dbReference type="ARBA" id="ARBA00022475"/>
    </source>
</evidence>
<name>A0ABD0LC36_9CAEN</name>
<feature type="transmembrane region" description="Helical" evidence="7">
    <location>
        <begin position="280"/>
        <end position="300"/>
    </location>
</feature>
<gene>
    <name evidence="9" type="ORF">BaRGS_00011724</name>
</gene>
<dbReference type="GO" id="GO:0005886">
    <property type="term" value="C:plasma membrane"/>
    <property type="evidence" value="ECO:0007669"/>
    <property type="project" value="UniProtKB-SubCell"/>
</dbReference>
<dbReference type="PANTHER" id="PTHR16024:SF6">
    <property type="entry name" value="XK-RELATED PROTEIN"/>
    <property type="match status" value="1"/>
</dbReference>
<keyword evidence="4 7" id="KW-0812">Transmembrane</keyword>